<protein>
    <submittedName>
        <fullName evidence="1">Uncharacterized protein</fullName>
    </submittedName>
</protein>
<dbReference type="Proteomes" id="UP000001745">
    <property type="component" value="Unassembled WGS sequence"/>
</dbReference>
<organism evidence="1 2">
    <name type="scientific">Talaromyces stipitatus (strain ATCC 10500 / CBS 375.48 / QM 6759 / NRRL 1006)</name>
    <name type="common">Penicillium stipitatum</name>
    <dbReference type="NCBI Taxonomy" id="441959"/>
    <lineage>
        <taxon>Eukaryota</taxon>
        <taxon>Fungi</taxon>
        <taxon>Dikarya</taxon>
        <taxon>Ascomycota</taxon>
        <taxon>Pezizomycotina</taxon>
        <taxon>Eurotiomycetes</taxon>
        <taxon>Eurotiomycetidae</taxon>
        <taxon>Eurotiales</taxon>
        <taxon>Trichocomaceae</taxon>
        <taxon>Talaromyces</taxon>
        <taxon>Talaromyces sect. Talaromyces</taxon>
    </lineage>
</organism>
<sequence>MSQVRMSCDTASLGVMIPLKPEAAGCTERSIKNIRSNLRLSGSVKTPLNRVGWPTKHNTSDVTVEALCDNLLEKPDLYLAEMLLPLWDELNTLPTKFTIS</sequence>
<dbReference type="OMA" id="LEMIHDM"/>
<evidence type="ECO:0000313" key="1">
    <source>
        <dbReference type="EMBL" id="EED20983.1"/>
    </source>
</evidence>
<name>B8M141_TALSN</name>
<gene>
    <name evidence="1" type="ORF">TSTA_082160</name>
</gene>
<dbReference type="PhylomeDB" id="B8M141"/>
<dbReference type="AlphaFoldDB" id="B8M141"/>
<dbReference type="HOGENOM" id="CLU_2307940_0_0_1"/>
<dbReference type="EMBL" id="EQ962653">
    <property type="protein sequence ID" value="EED20983.1"/>
    <property type="molecule type" value="Genomic_DNA"/>
</dbReference>
<dbReference type="InParanoid" id="B8M141"/>
<evidence type="ECO:0000313" key="2">
    <source>
        <dbReference type="Proteomes" id="UP000001745"/>
    </source>
</evidence>
<dbReference type="STRING" id="441959.B8M141"/>
<reference evidence="2" key="1">
    <citation type="journal article" date="2015" name="Genome Announc.">
        <title>Genome sequence of the AIDS-associated pathogen Penicillium marneffei (ATCC18224) and its near taxonomic relative Talaromyces stipitatus (ATCC10500).</title>
        <authorList>
            <person name="Nierman W.C."/>
            <person name="Fedorova-Abrams N.D."/>
            <person name="Andrianopoulos A."/>
        </authorList>
    </citation>
    <scope>NUCLEOTIDE SEQUENCE [LARGE SCALE GENOMIC DNA]</scope>
    <source>
        <strain evidence="2">ATCC 10500 / CBS 375.48 / QM 6759 / NRRL 1006</strain>
    </source>
</reference>
<dbReference type="RefSeq" id="XP_002477946.1">
    <property type="nucleotide sequence ID" value="XM_002477901.1"/>
</dbReference>
<dbReference type="VEuPathDB" id="FungiDB:TSTA_082160"/>
<accession>B8M141</accession>
<dbReference type="OrthoDB" id="5379619at2759"/>
<dbReference type="GeneID" id="8107592"/>
<proteinExistence type="predicted"/>
<keyword evidence="2" id="KW-1185">Reference proteome</keyword>